<name>B1V577_CLOPF</name>
<dbReference type="Proteomes" id="UP000003188">
    <property type="component" value="Unassembled WGS sequence"/>
</dbReference>
<organism evidence="1 2">
    <name type="scientific">Clostridium perfringens D str. JGS1721</name>
    <dbReference type="NCBI Taxonomy" id="488537"/>
    <lineage>
        <taxon>Bacteria</taxon>
        <taxon>Bacillati</taxon>
        <taxon>Bacillota</taxon>
        <taxon>Clostridia</taxon>
        <taxon>Eubacteriales</taxon>
        <taxon>Clostridiaceae</taxon>
        <taxon>Clostridium</taxon>
    </lineage>
</organism>
<dbReference type="AlphaFoldDB" id="B1V577"/>
<evidence type="ECO:0000313" key="2">
    <source>
        <dbReference type="Proteomes" id="UP000003188"/>
    </source>
</evidence>
<reference evidence="1 2" key="1">
    <citation type="submission" date="2008-03" db="EMBL/GenBank/DDBJ databases">
        <authorList>
            <person name="Paulsen I."/>
            <person name="Sebastian Y."/>
        </authorList>
    </citation>
    <scope>NUCLEOTIDE SEQUENCE [LARGE SCALE GENOMIC DNA]</scope>
    <source>
        <strain evidence="2">D str. JGS1721</strain>
    </source>
</reference>
<sequence length="80" mass="9755">MVIITKEITFLKFLIFFLHFHLYKFLSYMKDSYLILFNDFNMYFFNIAKHPLQSIKANLNFPKLSLNHHKSNFSFIKLNN</sequence>
<accession>B1V577</accession>
<evidence type="ECO:0000313" key="1">
    <source>
        <dbReference type="EMBL" id="EDT71001.1"/>
    </source>
</evidence>
<comment type="caution">
    <text evidence="1">The sequence shown here is derived from an EMBL/GenBank/DDBJ whole genome shotgun (WGS) entry which is preliminary data.</text>
</comment>
<dbReference type="EMBL" id="ABOO01000031">
    <property type="protein sequence ID" value="EDT71001.1"/>
    <property type="molecule type" value="Genomic_DNA"/>
</dbReference>
<protein>
    <submittedName>
        <fullName evidence="1">Uncharacterized protein</fullName>
    </submittedName>
</protein>
<gene>
    <name evidence="1" type="ORF">CJD_1468</name>
</gene>
<proteinExistence type="predicted"/>